<dbReference type="PANTHER" id="PTHR42470">
    <property type="entry name" value="VAST DOMAIN-CONTAINING PROTEIN"/>
    <property type="match status" value="1"/>
</dbReference>
<evidence type="ECO:0000256" key="1">
    <source>
        <dbReference type="SAM" id="MobiDB-lite"/>
    </source>
</evidence>
<organism evidence="3 4">
    <name type="scientific">Cercophora newfieldiana</name>
    <dbReference type="NCBI Taxonomy" id="92897"/>
    <lineage>
        <taxon>Eukaryota</taxon>
        <taxon>Fungi</taxon>
        <taxon>Dikarya</taxon>
        <taxon>Ascomycota</taxon>
        <taxon>Pezizomycotina</taxon>
        <taxon>Sordariomycetes</taxon>
        <taxon>Sordariomycetidae</taxon>
        <taxon>Sordariales</taxon>
        <taxon>Lasiosphaeriaceae</taxon>
        <taxon>Cercophora</taxon>
    </lineage>
</organism>
<feature type="compositionally biased region" description="Acidic residues" evidence="1">
    <location>
        <begin position="592"/>
        <end position="601"/>
    </location>
</feature>
<dbReference type="Pfam" id="PF25545">
    <property type="entry name" value="DUF7924"/>
    <property type="match status" value="1"/>
</dbReference>
<protein>
    <recommendedName>
        <fullName evidence="2">DUF7924 domain-containing protein</fullName>
    </recommendedName>
</protein>
<feature type="compositionally biased region" description="Basic residues" evidence="1">
    <location>
        <begin position="627"/>
        <end position="636"/>
    </location>
</feature>
<dbReference type="InterPro" id="IPR057684">
    <property type="entry name" value="DUF7924"/>
</dbReference>
<feature type="compositionally biased region" description="Basic and acidic residues" evidence="1">
    <location>
        <begin position="144"/>
        <end position="164"/>
    </location>
</feature>
<dbReference type="Proteomes" id="UP001174936">
    <property type="component" value="Unassembled WGS sequence"/>
</dbReference>
<evidence type="ECO:0000313" key="4">
    <source>
        <dbReference type="Proteomes" id="UP001174936"/>
    </source>
</evidence>
<feature type="region of interest" description="Disordered" evidence="1">
    <location>
        <begin position="1"/>
        <end position="110"/>
    </location>
</feature>
<sequence length="718" mass="80048">MNCGVSKARTGRSRLKPLNTSQKELLDAVASTGAELPPSRREKSLQSGDLAGDTKPVQTRKRRRDATTKSDPVPGKRARLTRTDTQQPGVEGEKAEPVDKTTLQQPKPKPPYASFLEDFVDPVHPNRRAAPVHTFVSEWLESVGSDREKHCRSDSHLQRSDGDSISRQLTRSAPEMGYTRDADGFAVPPTPASTRSYQATEDSASSTASVRHPSYRHNNLNSNKIHIRDASAQLPDYLSSHLEGVRAERDSPGPSSEQIRGYLHGLEILDRGCTEANVESFLEDTVFPKDYDATYGRRAGLESAKSSLMSSHLIPNNPESQFRVSGPKPDLLYGYSSDLRDGAFTESQFLAQEVLHPRNARFAEATAQGLRFPFFAIEIKAAGGTRGDLWVATNQCAGASSACLNAAYQLNTLLPKHPGVQRVDNLSYCVAVDNNTAQLYISWKEDDLNYYLQRVDAFLLSRPEDFKGFRKQVRNILDWGKGTRLEQIKDALDVILEENRQRASEAAKSRQPPSDGSATSSGKRRKSSRGNSSRSDRMQGQSGETNEPYWDEEPSFPPDHTTSQDDGLALADYLPEDDQQDGDGGLAPAEYLPDDQQDQDEGLAQYPPVDDQQAGQDEALMGNTHGYRTRSKRHSHSPSSNLQSGKKHHRGKKSQVAGPRKGKAKASSPDTGEDDVWEWNDEEQAYRTWNSYNKRWEYWDEEAQSRMYKDGGRWEWAV</sequence>
<feature type="region of interest" description="Disordered" evidence="1">
    <location>
        <begin position="144"/>
        <end position="217"/>
    </location>
</feature>
<dbReference type="EMBL" id="JAULSV010000001">
    <property type="protein sequence ID" value="KAK0655345.1"/>
    <property type="molecule type" value="Genomic_DNA"/>
</dbReference>
<dbReference type="PANTHER" id="PTHR42470:SF1">
    <property type="entry name" value="VAST DOMAIN-CONTAINING PROTEIN"/>
    <property type="match status" value="1"/>
</dbReference>
<evidence type="ECO:0000259" key="2">
    <source>
        <dbReference type="Pfam" id="PF25545"/>
    </source>
</evidence>
<name>A0AA39YNZ2_9PEZI</name>
<feature type="region of interest" description="Disordered" evidence="1">
    <location>
        <begin position="502"/>
        <end position="683"/>
    </location>
</feature>
<dbReference type="AlphaFoldDB" id="A0AA39YNZ2"/>
<accession>A0AA39YNZ2</accession>
<proteinExistence type="predicted"/>
<reference evidence="3" key="1">
    <citation type="submission" date="2023-06" db="EMBL/GenBank/DDBJ databases">
        <title>Genome-scale phylogeny and comparative genomics of the fungal order Sordariales.</title>
        <authorList>
            <consortium name="Lawrence Berkeley National Laboratory"/>
            <person name="Hensen N."/>
            <person name="Bonometti L."/>
            <person name="Westerberg I."/>
            <person name="Brannstrom I.O."/>
            <person name="Guillou S."/>
            <person name="Cros-Aarteil S."/>
            <person name="Calhoun S."/>
            <person name="Haridas S."/>
            <person name="Kuo A."/>
            <person name="Mondo S."/>
            <person name="Pangilinan J."/>
            <person name="Riley R."/>
            <person name="Labutti K."/>
            <person name="Andreopoulos B."/>
            <person name="Lipzen A."/>
            <person name="Chen C."/>
            <person name="Yanf M."/>
            <person name="Daum C."/>
            <person name="Ng V."/>
            <person name="Clum A."/>
            <person name="Steindorff A."/>
            <person name="Ohm R."/>
            <person name="Martin F."/>
            <person name="Silar P."/>
            <person name="Natvig D."/>
            <person name="Lalanne C."/>
            <person name="Gautier V."/>
            <person name="Ament-Velasquez S.L."/>
            <person name="Kruys A."/>
            <person name="Hutchinson M.I."/>
            <person name="Powell A.J."/>
            <person name="Barry K."/>
            <person name="Miller A.N."/>
            <person name="Grigoriev I.V."/>
            <person name="Debuchy R."/>
            <person name="Gladieux P."/>
            <person name="Thoren M.H."/>
            <person name="Johannesson H."/>
        </authorList>
    </citation>
    <scope>NUCLEOTIDE SEQUENCE</scope>
    <source>
        <strain evidence="3">SMH2532-1</strain>
    </source>
</reference>
<keyword evidence="4" id="KW-1185">Reference proteome</keyword>
<evidence type="ECO:0000313" key="3">
    <source>
        <dbReference type="EMBL" id="KAK0655345.1"/>
    </source>
</evidence>
<feature type="domain" description="DUF7924" evidence="2">
    <location>
        <begin position="272"/>
        <end position="492"/>
    </location>
</feature>
<gene>
    <name evidence="3" type="ORF">B0T16DRAFT_451044</name>
</gene>
<feature type="compositionally biased region" description="Acidic residues" evidence="1">
    <location>
        <begin position="671"/>
        <end position="683"/>
    </location>
</feature>
<feature type="compositionally biased region" description="Polar residues" evidence="1">
    <location>
        <begin position="192"/>
        <end position="209"/>
    </location>
</feature>
<comment type="caution">
    <text evidence="3">The sequence shown here is derived from an EMBL/GenBank/DDBJ whole genome shotgun (WGS) entry which is preliminary data.</text>
</comment>